<keyword evidence="2 4" id="KW-0547">Nucleotide-binding</keyword>
<feature type="binding site" evidence="4">
    <location>
        <position position="66"/>
    </location>
    <ligand>
        <name>substrate</name>
    </ligand>
</feature>
<dbReference type="AlphaFoldDB" id="A0A081PB88"/>
<dbReference type="eggNOG" id="COG0212">
    <property type="taxonomic scope" value="Bacteria"/>
</dbReference>
<dbReference type="InterPro" id="IPR024185">
    <property type="entry name" value="FTHF_cligase-like_sf"/>
</dbReference>
<evidence type="ECO:0000256" key="4">
    <source>
        <dbReference type="PIRSR" id="PIRSR006806-1"/>
    </source>
</evidence>
<feature type="binding site" evidence="4">
    <location>
        <begin position="7"/>
        <end position="11"/>
    </location>
    <ligand>
        <name>ATP</name>
        <dbReference type="ChEBI" id="CHEBI:30616"/>
    </ligand>
</feature>
<keyword evidence="3 4" id="KW-0067">ATP-binding</keyword>
<dbReference type="Pfam" id="PF01812">
    <property type="entry name" value="5-FTHF_cyc-lig"/>
    <property type="match status" value="1"/>
</dbReference>
<dbReference type="PIRSF" id="PIRSF006806">
    <property type="entry name" value="FTHF_cligase"/>
    <property type="match status" value="1"/>
</dbReference>
<dbReference type="Gene3D" id="3.40.50.10420">
    <property type="entry name" value="NagB/RpiA/CoA transferase-like"/>
    <property type="match status" value="1"/>
</dbReference>
<dbReference type="GO" id="GO:0035999">
    <property type="term" value="P:tetrahydrofolate interconversion"/>
    <property type="evidence" value="ECO:0007669"/>
    <property type="project" value="TreeGrafter"/>
</dbReference>
<gene>
    <name evidence="6" type="ORF">ET33_00680</name>
</gene>
<evidence type="ECO:0000313" key="6">
    <source>
        <dbReference type="EMBL" id="KEQ27961.1"/>
    </source>
</evidence>
<dbReference type="InterPro" id="IPR002698">
    <property type="entry name" value="FTHF_cligase"/>
</dbReference>
<dbReference type="EC" id="6.3.3.2" evidence="5"/>
<evidence type="ECO:0000256" key="2">
    <source>
        <dbReference type="ARBA" id="ARBA00022741"/>
    </source>
</evidence>
<dbReference type="PANTHER" id="PTHR23407">
    <property type="entry name" value="ATPASE INHIBITOR/5-FORMYLTETRAHYDROFOLATE CYCLO-LIGASE"/>
    <property type="match status" value="1"/>
</dbReference>
<protein>
    <recommendedName>
        <fullName evidence="5">5-formyltetrahydrofolate cyclo-ligase</fullName>
        <ecNumber evidence="5">6.3.3.2</ecNumber>
    </recommendedName>
</protein>
<reference evidence="6 7" key="1">
    <citation type="submission" date="2014-06" db="EMBL/GenBank/DDBJ databases">
        <title>Draft genome sequence of Paenibacillus sp. MSt1.</title>
        <authorList>
            <person name="Aw Y.K."/>
            <person name="Ong K.S."/>
            <person name="Gan H.M."/>
            <person name="Lee S.M."/>
        </authorList>
    </citation>
    <scope>NUCLEOTIDE SEQUENCE [LARGE SCALE GENOMIC DNA]</scope>
    <source>
        <strain evidence="6 7">MSt1</strain>
    </source>
</reference>
<comment type="cofactor">
    <cofactor evidence="5">
        <name>Mg(2+)</name>
        <dbReference type="ChEBI" id="CHEBI:18420"/>
    </cofactor>
</comment>
<feature type="binding site" evidence="4">
    <location>
        <begin position="145"/>
        <end position="153"/>
    </location>
    <ligand>
        <name>ATP</name>
        <dbReference type="ChEBI" id="CHEBI:30616"/>
    </ligand>
</feature>
<comment type="similarity">
    <text evidence="1 5">Belongs to the 5-formyltetrahydrofolate cyclo-ligase family.</text>
</comment>
<comment type="catalytic activity">
    <reaction evidence="5">
        <text>(6S)-5-formyl-5,6,7,8-tetrahydrofolate + ATP = (6R)-5,10-methenyltetrahydrofolate + ADP + phosphate</text>
        <dbReference type="Rhea" id="RHEA:10488"/>
        <dbReference type="ChEBI" id="CHEBI:30616"/>
        <dbReference type="ChEBI" id="CHEBI:43474"/>
        <dbReference type="ChEBI" id="CHEBI:57455"/>
        <dbReference type="ChEBI" id="CHEBI:57457"/>
        <dbReference type="ChEBI" id="CHEBI:456216"/>
        <dbReference type="EC" id="6.3.3.2"/>
    </reaction>
</comment>
<dbReference type="Proteomes" id="UP000028123">
    <property type="component" value="Unassembled WGS sequence"/>
</dbReference>
<keyword evidence="7" id="KW-1185">Reference proteome</keyword>
<evidence type="ECO:0000256" key="3">
    <source>
        <dbReference type="ARBA" id="ARBA00022840"/>
    </source>
</evidence>
<dbReference type="InterPro" id="IPR037171">
    <property type="entry name" value="NagB/RpiA_transferase-like"/>
</dbReference>
<dbReference type="RefSeq" id="WP_036675169.1">
    <property type="nucleotide sequence ID" value="NZ_JNVM01000001.1"/>
</dbReference>
<dbReference type="NCBIfam" id="TIGR02727">
    <property type="entry name" value="MTHFS_bact"/>
    <property type="match status" value="1"/>
</dbReference>
<organism evidence="6 7">
    <name type="scientific">Paenibacillus tyrfis</name>
    <dbReference type="NCBI Taxonomy" id="1501230"/>
    <lineage>
        <taxon>Bacteria</taxon>
        <taxon>Bacillati</taxon>
        <taxon>Bacillota</taxon>
        <taxon>Bacilli</taxon>
        <taxon>Bacillales</taxon>
        <taxon>Paenibacillaceae</taxon>
        <taxon>Paenibacillus</taxon>
    </lineage>
</organism>
<dbReference type="GO" id="GO:0005524">
    <property type="term" value="F:ATP binding"/>
    <property type="evidence" value="ECO:0007669"/>
    <property type="project" value="UniProtKB-KW"/>
</dbReference>
<dbReference type="SUPFAM" id="SSF100950">
    <property type="entry name" value="NagB/RpiA/CoA transferase-like"/>
    <property type="match status" value="1"/>
</dbReference>
<sequence length="211" mass="24452">MNIKEKKIELRRQAEAVRSAIPEDERKRKSEIISDKLIERLEALLRPEPSMRRRPTLLTYMPVKTEVDVTPVMEACWDRPWRVVVPKVVPAYKQMKLFEVRSYADLERGTWGIREPIAKAQQLFDIRQVDVALVPGLAFDANMGRLGYGGGFYDRFMQQYVRTGLPKPYILAAAYEEQLIPEVPMGLFDFRIDELVTETRIVTEKGAEVHD</sequence>
<evidence type="ECO:0000313" key="7">
    <source>
        <dbReference type="Proteomes" id="UP000028123"/>
    </source>
</evidence>
<keyword evidence="5" id="KW-0460">Magnesium</keyword>
<evidence type="ECO:0000256" key="5">
    <source>
        <dbReference type="RuleBase" id="RU361279"/>
    </source>
</evidence>
<dbReference type="GO" id="GO:0046872">
    <property type="term" value="F:metal ion binding"/>
    <property type="evidence" value="ECO:0007669"/>
    <property type="project" value="UniProtKB-KW"/>
</dbReference>
<keyword evidence="5" id="KW-0479">Metal-binding</keyword>
<name>A0A081PB88_9BACL</name>
<dbReference type="GO" id="GO:0030272">
    <property type="term" value="F:5-formyltetrahydrofolate cyclo-ligase activity"/>
    <property type="evidence" value="ECO:0007669"/>
    <property type="project" value="UniProtKB-EC"/>
</dbReference>
<keyword evidence="6" id="KW-0436">Ligase</keyword>
<comment type="caution">
    <text evidence="6">The sequence shown here is derived from an EMBL/GenBank/DDBJ whole genome shotgun (WGS) entry which is preliminary data.</text>
</comment>
<feature type="binding site" evidence="4">
    <location>
        <position position="61"/>
    </location>
    <ligand>
        <name>substrate</name>
    </ligand>
</feature>
<dbReference type="GO" id="GO:0009396">
    <property type="term" value="P:folic acid-containing compound biosynthetic process"/>
    <property type="evidence" value="ECO:0007669"/>
    <property type="project" value="TreeGrafter"/>
</dbReference>
<dbReference type="EMBL" id="JNVM01000001">
    <property type="protein sequence ID" value="KEQ27961.1"/>
    <property type="molecule type" value="Genomic_DNA"/>
</dbReference>
<dbReference type="OrthoDB" id="9801938at2"/>
<evidence type="ECO:0000256" key="1">
    <source>
        <dbReference type="ARBA" id="ARBA00010638"/>
    </source>
</evidence>
<dbReference type="PANTHER" id="PTHR23407:SF1">
    <property type="entry name" value="5-FORMYLTETRAHYDROFOLATE CYCLO-LIGASE"/>
    <property type="match status" value="1"/>
</dbReference>
<proteinExistence type="inferred from homology"/>
<accession>A0A081PB88</accession>